<accession>A0ACD5IDS5</accession>
<organism evidence="1 2">
    <name type="scientific">Acidithiobacillus ferruginosus</name>
    <dbReference type="NCBI Taxonomy" id="3063951"/>
    <lineage>
        <taxon>Bacteria</taxon>
        <taxon>Pseudomonadati</taxon>
        <taxon>Pseudomonadota</taxon>
        <taxon>Acidithiobacillia</taxon>
        <taxon>Acidithiobacillales</taxon>
        <taxon>Acidithiobacillaceae</taxon>
        <taxon>Acidithiobacillus</taxon>
    </lineage>
</organism>
<evidence type="ECO:0000313" key="1">
    <source>
        <dbReference type="EMBL" id="XRP71761.1"/>
    </source>
</evidence>
<dbReference type="Proteomes" id="UP001196097">
    <property type="component" value="Chromosome"/>
</dbReference>
<dbReference type="EMBL" id="CP130946">
    <property type="protein sequence ID" value="XRP71761.1"/>
    <property type="molecule type" value="Genomic_DNA"/>
</dbReference>
<sequence length="97" mass="11072">MIIKNKPFHIPACQAIACAYYFPAGVIGCSVIPFGWCCDIANVRRWPGFPQLEAYQVRLSRYLVMRRSDAVFDRRCDAHFDRQLEDYLEAGRAGGVL</sequence>
<gene>
    <name evidence="1" type="ORF">HF292_008020</name>
</gene>
<evidence type="ECO:0000313" key="2">
    <source>
        <dbReference type="Proteomes" id="UP001196097"/>
    </source>
</evidence>
<keyword evidence="2" id="KW-1185">Reference proteome</keyword>
<protein>
    <submittedName>
        <fullName evidence="1">Uncharacterized protein</fullName>
    </submittedName>
</protein>
<name>A0ACD5IDS5_9PROT</name>
<reference evidence="1 2" key="1">
    <citation type="journal article" date="2021" name="ISME J.">
        <title>Genomic evolution of the class Acidithiobacillia: deep-branching Proteobacteria living in extreme acidic conditions.</title>
        <authorList>
            <person name="Moya-Beltran A."/>
            <person name="Beard S."/>
            <person name="Rojas-Villalobos C."/>
            <person name="Issotta F."/>
            <person name="Gallardo Y."/>
            <person name="Ulloa R."/>
            <person name="Giaveno A."/>
            <person name="Degli Esposti M."/>
            <person name="Johnson D.B."/>
            <person name="Quatrini R."/>
        </authorList>
    </citation>
    <scope>NUCLEOTIDE SEQUENCE [LARGE SCALE GENOMIC DNA]</scope>
    <source>
        <strain evidence="1 2">CF3</strain>
    </source>
</reference>
<proteinExistence type="predicted"/>